<dbReference type="GO" id="GO:0035194">
    <property type="term" value="P:regulatory ncRNA-mediated post-transcriptional gene silencing"/>
    <property type="evidence" value="ECO:0007669"/>
    <property type="project" value="EnsemblPlants"/>
</dbReference>
<evidence type="ECO:0000259" key="5">
    <source>
        <dbReference type="Pfam" id="PF14304"/>
    </source>
</evidence>
<dbReference type="EMBL" id="BTGU01000065">
    <property type="protein sequence ID" value="GMN56732.1"/>
    <property type="molecule type" value="Genomic_DNA"/>
</dbReference>
<organism evidence="7 8">
    <name type="scientific">Ficus carica</name>
    <name type="common">Common fig</name>
    <dbReference type="NCBI Taxonomy" id="3494"/>
    <lineage>
        <taxon>Eukaryota</taxon>
        <taxon>Viridiplantae</taxon>
        <taxon>Streptophyta</taxon>
        <taxon>Embryophyta</taxon>
        <taxon>Tracheophyta</taxon>
        <taxon>Spermatophyta</taxon>
        <taxon>Magnoliopsida</taxon>
        <taxon>eudicotyledons</taxon>
        <taxon>Gunneridae</taxon>
        <taxon>Pentapetalae</taxon>
        <taxon>rosids</taxon>
        <taxon>fabids</taxon>
        <taxon>Rosales</taxon>
        <taxon>Moraceae</taxon>
        <taxon>Ficeae</taxon>
        <taxon>Ficus</taxon>
    </lineage>
</organism>
<accession>A0AA88ANL8</accession>
<feature type="domain" description="Cleavage stimulation factor subunit 2 hinge" evidence="6">
    <location>
        <begin position="6"/>
        <end position="69"/>
    </location>
</feature>
<proteinExistence type="predicted"/>
<evidence type="ECO:0000256" key="3">
    <source>
        <dbReference type="ARBA" id="ARBA00023242"/>
    </source>
</evidence>
<comment type="subcellular location">
    <subcellularLocation>
        <location evidence="1">Nucleus</location>
    </subcellularLocation>
</comment>
<evidence type="ECO:0000313" key="7">
    <source>
        <dbReference type="EMBL" id="GMN56732.1"/>
    </source>
</evidence>
<dbReference type="InterPro" id="IPR025742">
    <property type="entry name" value="CSTF2_hinge"/>
</dbReference>
<dbReference type="GO" id="GO:0005634">
    <property type="term" value="C:nucleus"/>
    <property type="evidence" value="ECO:0007669"/>
    <property type="project" value="UniProtKB-SubCell"/>
</dbReference>
<feature type="compositionally biased region" description="Polar residues" evidence="4">
    <location>
        <begin position="118"/>
        <end position="134"/>
    </location>
</feature>
<keyword evidence="2" id="KW-0694">RNA-binding</keyword>
<dbReference type="PANTHER" id="PTHR47866:SF2">
    <property type="entry name" value="HYDROXYPROLINE-RICH GLYCOPROTEIN FAMILY PROTEIN"/>
    <property type="match status" value="1"/>
</dbReference>
<dbReference type="AlphaFoldDB" id="A0AA88ANL8"/>
<dbReference type="Gramene" id="FCD_00024696-RA">
    <property type="protein sequence ID" value="FCD_00024696-RA:cds"/>
    <property type="gene ID" value="FCD_00024696"/>
</dbReference>
<evidence type="ECO:0000313" key="8">
    <source>
        <dbReference type="Proteomes" id="UP001187192"/>
    </source>
</evidence>
<name>A0AA88ANL8_FICCA</name>
<feature type="compositionally biased region" description="Polar residues" evidence="4">
    <location>
        <begin position="196"/>
        <end position="210"/>
    </location>
</feature>
<feature type="compositionally biased region" description="Polar residues" evidence="4">
    <location>
        <begin position="164"/>
        <end position="176"/>
    </location>
</feature>
<dbReference type="InterPro" id="IPR026896">
    <property type="entry name" value="CSTF_C"/>
</dbReference>
<sequence length="386" mass="41962">MAGKQVTGDAFSANLAGMSKHQLYDIMSQMKALIEQNQQQARQILIQNPPLTKALFQAQIMLGMVQPSQAIPNIQPPLSQQSQQSAQVTQQLNLQATQALSGQVSMKDQTGASQIRTPARLQHQNQPAMATSTPIPGVNIPSQPMPLHPLQAPQQPKGHLNPHVTPTSLPQSSQHPNLPILPLHSSTQPPPLHQPQMPTAPSQLQQSLPTTGIPHMTLQPPLPPQLRPPSIGTFQHQYPPQMATNVGYQHSGAPQHHSQPSYHPGTRPPNIGPSFPHAQLPLPNQPPPQSVYQAGKEFNNQVGSSMQMDRGSAWMSAPPENPTLAQLSAAPPPLVPGNQPARPPSLTPEMEKALLQQVMSLTPDQINLLPPEQRNQVLQLQQILRQ</sequence>
<evidence type="ECO:0000256" key="1">
    <source>
        <dbReference type="ARBA" id="ARBA00004123"/>
    </source>
</evidence>
<feature type="domain" description="Transcription termination and cleavage factor C-terminal" evidence="5">
    <location>
        <begin position="352"/>
        <end position="386"/>
    </location>
</feature>
<keyword evidence="8" id="KW-1185">Reference proteome</keyword>
<gene>
    <name evidence="7" type="ORF">TIFTF001_025845</name>
</gene>
<feature type="region of interest" description="Disordered" evidence="4">
    <location>
        <begin position="118"/>
        <end position="235"/>
    </location>
</feature>
<dbReference type="Proteomes" id="UP001187192">
    <property type="component" value="Unassembled WGS sequence"/>
</dbReference>
<dbReference type="Pfam" id="PF14304">
    <property type="entry name" value="CSTF_C"/>
    <property type="match status" value="1"/>
</dbReference>
<dbReference type="GO" id="GO:0031124">
    <property type="term" value="P:mRNA 3'-end processing"/>
    <property type="evidence" value="ECO:0007669"/>
    <property type="project" value="InterPro"/>
</dbReference>
<evidence type="ECO:0000259" key="6">
    <source>
        <dbReference type="Pfam" id="PF14327"/>
    </source>
</evidence>
<dbReference type="GO" id="GO:0009749">
    <property type="term" value="P:response to glucose"/>
    <property type="evidence" value="ECO:0007669"/>
    <property type="project" value="EnsemblPlants"/>
</dbReference>
<reference evidence="7" key="1">
    <citation type="submission" date="2023-07" db="EMBL/GenBank/DDBJ databases">
        <title>draft genome sequence of fig (Ficus carica).</title>
        <authorList>
            <person name="Takahashi T."/>
            <person name="Nishimura K."/>
        </authorList>
    </citation>
    <scope>NUCLEOTIDE SEQUENCE</scope>
</reference>
<dbReference type="PANTHER" id="PTHR47866">
    <property type="entry name" value="HYDROXYPROLINE-RICH GLYCOPROTEIN FAMILY PROTEIN"/>
    <property type="match status" value="1"/>
</dbReference>
<evidence type="ECO:0000256" key="4">
    <source>
        <dbReference type="SAM" id="MobiDB-lite"/>
    </source>
</evidence>
<dbReference type="Gene3D" id="1.10.20.70">
    <property type="entry name" value="Transcription termination and cleavage factor, C-terminal domain"/>
    <property type="match status" value="1"/>
</dbReference>
<dbReference type="FunFam" id="1.10.20.70:FF:000001">
    <property type="entry name" value="Cleavage stimulation factor subunit 2"/>
    <property type="match status" value="1"/>
</dbReference>
<dbReference type="Gene3D" id="1.25.40.630">
    <property type="match status" value="1"/>
</dbReference>
<protein>
    <submittedName>
        <fullName evidence="7">Uncharacterized protein</fullName>
    </submittedName>
</protein>
<evidence type="ECO:0000256" key="2">
    <source>
        <dbReference type="ARBA" id="ARBA00022884"/>
    </source>
</evidence>
<comment type="caution">
    <text evidence="7">The sequence shown here is derived from an EMBL/GenBank/DDBJ whole genome shotgun (WGS) entry which is preliminary data.</text>
</comment>
<dbReference type="GO" id="GO:0003723">
    <property type="term" value="F:RNA binding"/>
    <property type="evidence" value="ECO:0007669"/>
    <property type="project" value="UniProtKB-KW"/>
</dbReference>
<feature type="region of interest" description="Disordered" evidence="4">
    <location>
        <begin position="247"/>
        <end position="287"/>
    </location>
</feature>
<keyword evidence="3" id="KW-0539">Nucleus</keyword>
<dbReference type="Pfam" id="PF14327">
    <property type="entry name" value="CSTF2_hinge"/>
    <property type="match status" value="1"/>
</dbReference>
<dbReference type="InterPro" id="IPR038192">
    <property type="entry name" value="CSTF_C_sf"/>
</dbReference>